<feature type="transmembrane region" description="Helical" evidence="1">
    <location>
        <begin position="17"/>
        <end position="35"/>
    </location>
</feature>
<keyword evidence="1" id="KW-0812">Transmembrane</keyword>
<reference evidence="2 3" key="1">
    <citation type="journal article" date="2012" name="J. Bacteriol.">
        <title>Complete genome sequences of Methylophaga sp. strain JAM1 and Methylophaga sp. strain JAM7.</title>
        <authorList>
            <person name="Villeneuve C."/>
            <person name="Martineau C."/>
            <person name="Mauffrey F."/>
            <person name="Villemur R."/>
        </authorList>
    </citation>
    <scope>NUCLEOTIDE SEQUENCE [LARGE SCALE GENOMIC DNA]</scope>
    <source>
        <strain evidence="2 3">JAM7</strain>
    </source>
</reference>
<gene>
    <name evidence="2" type="ordered locus">Q7C_1435</name>
</gene>
<feature type="transmembrane region" description="Helical" evidence="1">
    <location>
        <begin position="158"/>
        <end position="180"/>
    </location>
</feature>
<dbReference type="PATRIC" id="fig|754477.3.peg.1416"/>
<keyword evidence="1" id="KW-1133">Transmembrane helix</keyword>
<sequence length="225" mass="24901">MVHRESMDKKNITPAKWTLFLVLGTFAIGLMTPIASDWIKLIILLSALILFIGCFISILSIANTYNNRASSINGIISLYLDTVMLFASAYFFTSVIDSGDSIVFGISQVCMQSECYLNSLVQAQSLVDAFMDSIYLSVLVMTTSGDSSIGVGEGWGRWLVIFQLFTTVYISLVGLANYFSHKSSRELADMEERVIKHLTGKVSVATQPIGQGKKTIWQRLVSFFS</sequence>
<proteinExistence type="predicted"/>
<evidence type="ECO:0000313" key="2">
    <source>
        <dbReference type="EMBL" id="AFJ02585.1"/>
    </source>
</evidence>
<dbReference type="Proteomes" id="UP000009145">
    <property type="component" value="Chromosome"/>
</dbReference>
<organism evidence="2 3">
    <name type="scientific">Methylophaga frappieri (strain ATCC BAA-2434 / DSM 25690 / JAM7)</name>
    <dbReference type="NCBI Taxonomy" id="754477"/>
    <lineage>
        <taxon>Bacteria</taxon>
        <taxon>Pseudomonadati</taxon>
        <taxon>Pseudomonadota</taxon>
        <taxon>Gammaproteobacteria</taxon>
        <taxon>Thiotrichales</taxon>
        <taxon>Piscirickettsiaceae</taxon>
        <taxon>Methylophaga</taxon>
    </lineage>
</organism>
<dbReference type="EMBL" id="CP003380">
    <property type="protein sequence ID" value="AFJ02585.1"/>
    <property type="molecule type" value="Genomic_DNA"/>
</dbReference>
<dbReference type="eggNOG" id="ENOG502ZNT3">
    <property type="taxonomic scope" value="Bacteria"/>
</dbReference>
<feature type="transmembrane region" description="Helical" evidence="1">
    <location>
        <begin position="41"/>
        <end position="62"/>
    </location>
</feature>
<accession>I1YI42</accession>
<evidence type="ECO:0000256" key="1">
    <source>
        <dbReference type="SAM" id="Phobius"/>
    </source>
</evidence>
<feature type="transmembrane region" description="Helical" evidence="1">
    <location>
        <begin position="74"/>
        <end position="92"/>
    </location>
</feature>
<keyword evidence="1" id="KW-0472">Membrane</keyword>
<name>I1YI42_METFJ</name>
<protein>
    <submittedName>
        <fullName evidence="2">Uncharacterized protein</fullName>
    </submittedName>
</protein>
<dbReference type="AlphaFoldDB" id="I1YI42"/>
<dbReference type="KEGG" id="mec:Q7C_1435"/>
<evidence type="ECO:0000313" key="3">
    <source>
        <dbReference type="Proteomes" id="UP000009145"/>
    </source>
</evidence>
<dbReference type="HOGENOM" id="CLU_1228736_0_0_6"/>
<keyword evidence="3" id="KW-1185">Reference proteome</keyword>